<gene>
    <name evidence="1" type="ORF">GALL_517720</name>
</gene>
<protein>
    <submittedName>
        <fullName evidence="1">Uncharacterized protein</fullName>
    </submittedName>
</protein>
<sequence length="47" mass="5107">MTTTSQPGMCGAMCSNSLNTLYAVSAPTIITSPWAKLMRFTMPYTMV</sequence>
<dbReference type="AlphaFoldDB" id="A0A1J5P541"/>
<name>A0A1J5P541_9ZZZZ</name>
<proteinExistence type="predicted"/>
<organism evidence="1">
    <name type="scientific">mine drainage metagenome</name>
    <dbReference type="NCBI Taxonomy" id="410659"/>
    <lineage>
        <taxon>unclassified sequences</taxon>
        <taxon>metagenomes</taxon>
        <taxon>ecological metagenomes</taxon>
    </lineage>
</organism>
<accession>A0A1J5P541</accession>
<evidence type="ECO:0000313" key="1">
    <source>
        <dbReference type="EMBL" id="OIQ66657.1"/>
    </source>
</evidence>
<reference evidence="1" key="1">
    <citation type="submission" date="2016-10" db="EMBL/GenBank/DDBJ databases">
        <title>Sequence of Gallionella enrichment culture.</title>
        <authorList>
            <person name="Poehlein A."/>
            <person name="Muehling M."/>
            <person name="Daniel R."/>
        </authorList>
    </citation>
    <scope>NUCLEOTIDE SEQUENCE</scope>
</reference>
<comment type="caution">
    <text evidence="1">The sequence shown here is derived from an EMBL/GenBank/DDBJ whole genome shotgun (WGS) entry which is preliminary data.</text>
</comment>
<dbReference type="EMBL" id="MLJW01006447">
    <property type="protein sequence ID" value="OIQ66657.1"/>
    <property type="molecule type" value="Genomic_DNA"/>
</dbReference>